<evidence type="ECO:0000313" key="2">
    <source>
        <dbReference type="EMBL" id="THG40850.1"/>
    </source>
</evidence>
<organism evidence="2 3">
    <name type="scientific">Sphingomonas olei</name>
    <dbReference type="NCBI Taxonomy" id="1886787"/>
    <lineage>
        <taxon>Bacteria</taxon>
        <taxon>Pseudomonadati</taxon>
        <taxon>Pseudomonadota</taxon>
        <taxon>Alphaproteobacteria</taxon>
        <taxon>Sphingomonadales</taxon>
        <taxon>Sphingomonadaceae</taxon>
        <taxon>Sphingomonas</taxon>
    </lineage>
</organism>
<comment type="caution">
    <text evidence="2">The sequence shown here is derived from an EMBL/GenBank/DDBJ whole genome shotgun (WGS) entry which is preliminary data.</text>
</comment>
<gene>
    <name evidence="2" type="ORF">E5988_04420</name>
</gene>
<protein>
    <submittedName>
        <fullName evidence="2">Dihydrofolate reductase</fullName>
    </submittedName>
</protein>
<dbReference type="Proteomes" id="UP000308038">
    <property type="component" value="Unassembled WGS sequence"/>
</dbReference>
<name>A0ABY2QIW9_9SPHN</name>
<sequence>MRRIIGGLFLSIDGVIQAPGGPEEDPSGGFAHGGWMAGYDDDVTDAFIGEHIMGAEYDLLLGRRTYDIFADYWPRHWDNPVGERFARITKYVVTSTPGTLGWEGSQALVGDPAVAVARLREADGPDLLIQGSGQLYPALLGAGLIDRLFLTIVPIILGTGRRALTGGAPAGLRLVDHRVSGTGVIMAVYERDGAVRTGDFSRQDGA</sequence>
<dbReference type="PANTHER" id="PTHR38011:SF2">
    <property type="entry name" value="BIFUNCTIONAL DEAMINASE-REDUCTASE DOMAIN PROTEIN"/>
    <property type="match status" value="1"/>
</dbReference>
<reference evidence="2 3" key="1">
    <citation type="submission" date="2019-04" db="EMBL/GenBank/DDBJ databases">
        <title>Microbes associate with the intestines of laboratory mice.</title>
        <authorList>
            <person name="Navarre W."/>
            <person name="Wong E."/>
            <person name="Huang K.C."/>
            <person name="Tropini C."/>
            <person name="Ng K."/>
            <person name="Yu B."/>
        </authorList>
    </citation>
    <scope>NUCLEOTIDE SEQUENCE [LARGE SCALE GENOMIC DNA]</scope>
    <source>
        <strain evidence="2 3">NM83_B4-11</strain>
    </source>
</reference>
<dbReference type="Gene3D" id="3.40.430.10">
    <property type="entry name" value="Dihydrofolate Reductase, subunit A"/>
    <property type="match status" value="1"/>
</dbReference>
<accession>A0ABY2QIW9</accession>
<dbReference type="PANTHER" id="PTHR38011">
    <property type="entry name" value="DIHYDROFOLATE REDUCTASE FAMILY PROTEIN (AFU_ORTHOLOGUE AFUA_8G06820)"/>
    <property type="match status" value="1"/>
</dbReference>
<feature type="domain" description="Bacterial bifunctional deaminase-reductase C-terminal" evidence="1">
    <location>
        <begin position="7"/>
        <end position="185"/>
    </location>
</feature>
<dbReference type="InterPro" id="IPR050765">
    <property type="entry name" value="Riboflavin_Biosynth_HTPR"/>
</dbReference>
<keyword evidence="3" id="KW-1185">Reference proteome</keyword>
<dbReference type="Pfam" id="PF01872">
    <property type="entry name" value="RibD_C"/>
    <property type="match status" value="1"/>
</dbReference>
<dbReference type="InterPro" id="IPR024072">
    <property type="entry name" value="DHFR-like_dom_sf"/>
</dbReference>
<evidence type="ECO:0000259" key="1">
    <source>
        <dbReference type="Pfam" id="PF01872"/>
    </source>
</evidence>
<dbReference type="SUPFAM" id="SSF53597">
    <property type="entry name" value="Dihydrofolate reductase-like"/>
    <property type="match status" value="1"/>
</dbReference>
<dbReference type="InterPro" id="IPR002734">
    <property type="entry name" value="RibDG_C"/>
</dbReference>
<dbReference type="RefSeq" id="WP_136450880.1">
    <property type="nucleotide sequence ID" value="NZ_SSTI01000003.1"/>
</dbReference>
<dbReference type="EMBL" id="SSTI01000003">
    <property type="protein sequence ID" value="THG40850.1"/>
    <property type="molecule type" value="Genomic_DNA"/>
</dbReference>
<evidence type="ECO:0000313" key="3">
    <source>
        <dbReference type="Proteomes" id="UP000308038"/>
    </source>
</evidence>
<proteinExistence type="predicted"/>